<keyword evidence="1" id="KW-0614">Plasmid</keyword>
<reference evidence="1 2" key="1">
    <citation type="journal article" date="2011" name="PLoS Pathog.">
        <title>Dynamic evolution of pathogenicity revealed by sequencing and comparative genomics of 19 Pseudomonas syringae isolates.</title>
        <authorList>
            <person name="Baltrus D.A."/>
            <person name="Nishimura M.T."/>
            <person name="Romanchuk A."/>
            <person name="Chang J.H."/>
            <person name="Mukhtar M.S."/>
            <person name="Cherkis K."/>
            <person name="Roach J."/>
            <person name="Grant S.R."/>
            <person name="Jones C.D."/>
            <person name="Dangl J.L."/>
        </authorList>
    </citation>
    <scope>NUCLEOTIDE SEQUENCE [LARGE SCALE GENOMIC DNA]</scope>
    <source>
        <strain evidence="1 2">M301315</strain>
    </source>
</reference>
<evidence type="ECO:0000313" key="1">
    <source>
        <dbReference type="EMBL" id="AXH60214.1"/>
    </source>
</evidence>
<dbReference type="AlphaFoldDB" id="A0AAD0PWS8"/>
<proteinExistence type="predicted"/>
<organism evidence="1 2">
    <name type="scientific">Pseudomonas amygdali pv. lachrymans str. M301315</name>
    <dbReference type="NCBI Taxonomy" id="629260"/>
    <lineage>
        <taxon>Bacteria</taxon>
        <taxon>Pseudomonadati</taxon>
        <taxon>Pseudomonadota</taxon>
        <taxon>Gammaproteobacteria</taxon>
        <taxon>Pseudomonadales</taxon>
        <taxon>Pseudomonadaceae</taxon>
        <taxon>Pseudomonas</taxon>
        <taxon>Pseudomonas amygdali</taxon>
    </lineage>
</organism>
<sequence length="185" mass="20891">MPFAMRKGAPAYRLNMKIIKSLHEKLLLALPSGAEANRHFLGIQKLDRELGMLVGSKHVKPISQADAAFAKALIAIASSYGFSSMGGLAGGSFHFYRVDDDLHQRVRIYPDCWPRGVLMFLDIGPQNSGVRTENGIEFKMNTRDWEEAMTPKAEIIDKFIEYLEHAQQYREHQAADQAKRNDQGR</sequence>
<accession>A0AAD0PWS8</accession>
<dbReference type="Proteomes" id="UP000006426">
    <property type="component" value="Plasmid pmppla107"/>
</dbReference>
<evidence type="ECO:0000313" key="2">
    <source>
        <dbReference type="Proteomes" id="UP000006426"/>
    </source>
</evidence>
<name>A0AAD0PWS8_PSEAV</name>
<dbReference type="EMBL" id="CP031226">
    <property type="protein sequence ID" value="AXH60214.1"/>
    <property type="molecule type" value="Genomic_DNA"/>
</dbReference>
<geneLocation type="plasmid" evidence="2">
    <name>pmppla107</name>
</geneLocation>
<gene>
    <name evidence="1" type="ORF">PLA107_034065</name>
</gene>
<protein>
    <submittedName>
        <fullName evidence="1">Uncharacterized protein</fullName>
    </submittedName>
</protein>